<dbReference type="InterPro" id="IPR002372">
    <property type="entry name" value="PQQ_rpt_dom"/>
</dbReference>
<feature type="domain" description="Pyrrolo-quinoline quinone repeat" evidence="1">
    <location>
        <begin position="3"/>
        <end position="97"/>
    </location>
</feature>
<dbReference type="InterPro" id="IPR011047">
    <property type="entry name" value="Quinoprotein_ADH-like_sf"/>
</dbReference>
<proteinExistence type="predicted"/>
<evidence type="ECO:0000259" key="1">
    <source>
        <dbReference type="Pfam" id="PF13360"/>
    </source>
</evidence>
<organism evidence="2 3">
    <name type="scientific">Streptomyces monticola</name>
    <dbReference type="NCBI Taxonomy" id="2666263"/>
    <lineage>
        <taxon>Bacteria</taxon>
        <taxon>Bacillati</taxon>
        <taxon>Actinomycetota</taxon>
        <taxon>Actinomycetes</taxon>
        <taxon>Kitasatosporales</taxon>
        <taxon>Streptomycetaceae</taxon>
        <taxon>Streptomyces</taxon>
    </lineage>
</organism>
<dbReference type="SUPFAM" id="SSF50998">
    <property type="entry name" value="Quinoprotein alcohol dehydrogenase-like"/>
    <property type="match status" value="1"/>
</dbReference>
<dbReference type="InterPro" id="IPR015943">
    <property type="entry name" value="WD40/YVTN_repeat-like_dom_sf"/>
</dbReference>
<evidence type="ECO:0000313" key="3">
    <source>
        <dbReference type="Proteomes" id="UP001596523"/>
    </source>
</evidence>
<evidence type="ECO:0000313" key="2">
    <source>
        <dbReference type="EMBL" id="MFC7310230.1"/>
    </source>
</evidence>
<accession>A0ABW2JVL6</accession>
<dbReference type="EMBL" id="JBHTCF010000030">
    <property type="protein sequence ID" value="MFC7310230.1"/>
    <property type="molecule type" value="Genomic_DNA"/>
</dbReference>
<gene>
    <name evidence="2" type="ORF">ACFQVC_39220</name>
</gene>
<keyword evidence="3" id="KW-1185">Reference proteome</keyword>
<dbReference type="Pfam" id="PF13360">
    <property type="entry name" value="PQQ_2"/>
    <property type="match status" value="1"/>
</dbReference>
<comment type="caution">
    <text evidence="2">The sequence shown here is derived from an EMBL/GenBank/DDBJ whole genome shotgun (WGS) entry which is preliminary data.</text>
</comment>
<sequence>MIAYDQKTGARLRSLPADATPAFGPGRAYVAFRGVVKALNTATYQPVWSYRSPVGAATVRLIAKGYVYIQDAGGELVVLDKRSGRKMWSHRLWPAPPPDSNIIAEEDWSGWTVPGIATARGRLFTPADGGLLIGFGKA</sequence>
<name>A0ABW2JVL6_9ACTN</name>
<dbReference type="Gene3D" id="2.130.10.10">
    <property type="entry name" value="YVTN repeat-like/Quinoprotein amine dehydrogenase"/>
    <property type="match status" value="1"/>
</dbReference>
<dbReference type="Proteomes" id="UP001596523">
    <property type="component" value="Unassembled WGS sequence"/>
</dbReference>
<reference evidence="3" key="1">
    <citation type="journal article" date="2019" name="Int. J. Syst. Evol. Microbiol.">
        <title>The Global Catalogue of Microorganisms (GCM) 10K type strain sequencing project: providing services to taxonomists for standard genome sequencing and annotation.</title>
        <authorList>
            <consortium name="The Broad Institute Genomics Platform"/>
            <consortium name="The Broad Institute Genome Sequencing Center for Infectious Disease"/>
            <person name="Wu L."/>
            <person name="Ma J."/>
        </authorList>
    </citation>
    <scope>NUCLEOTIDE SEQUENCE [LARGE SCALE GENOMIC DNA]</scope>
    <source>
        <strain evidence="3">SYNS20</strain>
    </source>
</reference>
<protein>
    <submittedName>
        <fullName evidence="2">PQQ-binding-like beta-propeller repeat protein</fullName>
    </submittedName>
</protein>
<dbReference type="RefSeq" id="WP_381840441.1">
    <property type="nucleotide sequence ID" value="NZ_JBHTCF010000030.1"/>
</dbReference>